<dbReference type="STRING" id="113226.A0A139IGV4"/>
<dbReference type="EMBL" id="LFZO01000099">
    <property type="protein sequence ID" value="KXT13919.1"/>
    <property type="molecule type" value="Genomic_DNA"/>
</dbReference>
<dbReference type="PANTHER" id="PTHR43008:SF4">
    <property type="entry name" value="CHAIN DEHYDROGENASE, PUTATIVE (AFU_ORTHOLOGUE AFUA_4G08710)-RELATED"/>
    <property type="match status" value="1"/>
</dbReference>
<keyword evidence="2" id="KW-0560">Oxidoreductase</keyword>
<dbReference type="PRINTS" id="PR00081">
    <property type="entry name" value="GDHRDH"/>
</dbReference>
<dbReference type="Pfam" id="PF00106">
    <property type="entry name" value="adh_short"/>
    <property type="match status" value="1"/>
</dbReference>
<proteinExistence type="inferred from homology"/>
<reference evidence="3 4" key="1">
    <citation type="submission" date="2015-07" db="EMBL/GenBank/DDBJ databases">
        <title>Comparative genomics of the Sigatoka disease complex on banana suggests a link between parallel evolutionary changes in Pseudocercospora fijiensis and Pseudocercospora eumusae and increased virulence on the banana host.</title>
        <authorList>
            <person name="Chang T.-C."/>
            <person name="Salvucci A."/>
            <person name="Crous P.W."/>
            <person name="Stergiopoulos I."/>
        </authorList>
    </citation>
    <scope>NUCLEOTIDE SEQUENCE [LARGE SCALE GENOMIC DNA]</scope>
    <source>
        <strain evidence="3 4">CBS 116634</strain>
    </source>
</reference>
<dbReference type="SUPFAM" id="SSF51735">
    <property type="entry name" value="NAD(P)-binding Rossmann-fold domains"/>
    <property type="match status" value="1"/>
</dbReference>
<sequence length="223" mass="24240">MTPDLEARDINLTSSTLRHGDILSRCADLTKRNVTTAALDRIVEKQGGTIEVLVSNAGATPSPGLALKSSDEEFMRLLDTNIRPTLNAIHAFVPHASEDAVLINVSTGLAHMLPRAGISAHAASKAASLKLVDYVQVENPNLHVVSIQPGSVQTEATQNMKVQGKDDANLPGQFCVWLASEEARPFLKGKFVWANWDAQELMERAEEIAKSRLLTVMLEGMEM</sequence>
<gene>
    <name evidence="3" type="ORF">AC579_2395</name>
</gene>
<dbReference type="InterPro" id="IPR036291">
    <property type="entry name" value="NAD(P)-bd_dom_sf"/>
</dbReference>
<evidence type="ECO:0000313" key="4">
    <source>
        <dbReference type="Proteomes" id="UP000073492"/>
    </source>
</evidence>
<dbReference type="Proteomes" id="UP000073492">
    <property type="component" value="Unassembled WGS sequence"/>
</dbReference>
<evidence type="ECO:0000313" key="3">
    <source>
        <dbReference type="EMBL" id="KXT13919.1"/>
    </source>
</evidence>
<dbReference type="InterPro" id="IPR002347">
    <property type="entry name" value="SDR_fam"/>
</dbReference>
<comment type="caution">
    <text evidence="3">The sequence shown here is derived from an EMBL/GenBank/DDBJ whole genome shotgun (WGS) entry which is preliminary data.</text>
</comment>
<protein>
    <submittedName>
        <fullName evidence="3">Uncharacterized protein</fullName>
    </submittedName>
</protein>
<dbReference type="PANTHER" id="PTHR43008">
    <property type="entry name" value="BENZIL REDUCTASE"/>
    <property type="match status" value="1"/>
</dbReference>
<evidence type="ECO:0000256" key="1">
    <source>
        <dbReference type="ARBA" id="ARBA00006484"/>
    </source>
</evidence>
<accession>A0A139IGV4</accession>
<dbReference type="AlphaFoldDB" id="A0A139IGV4"/>
<keyword evidence="4" id="KW-1185">Reference proteome</keyword>
<dbReference type="GO" id="GO:0016616">
    <property type="term" value="F:oxidoreductase activity, acting on the CH-OH group of donors, NAD or NADP as acceptor"/>
    <property type="evidence" value="ECO:0007669"/>
    <property type="project" value="UniProtKB-ARBA"/>
</dbReference>
<evidence type="ECO:0000256" key="2">
    <source>
        <dbReference type="ARBA" id="ARBA00023002"/>
    </source>
</evidence>
<dbReference type="CDD" id="cd05233">
    <property type="entry name" value="SDR_c"/>
    <property type="match status" value="1"/>
</dbReference>
<organism evidence="3 4">
    <name type="scientific">Pseudocercospora musae</name>
    <dbReference type="NCBI Taxonomy" id="113226"/>
    <lineage>
        <taxon>Eukaryota</taxon>
        <taxon>Fungi</taxon>
        <taxon>Dikarya</taxon>
        <taxon>Ascomycota</taxon>
        <taxon>Pezizomycotina</taxon>
        <taxon>Dothideomycetes</taxon>
        <taxon>Dothideomycetidae</taxon>
        <taxon>Mycosphaerellales</taxon>
        <taxon>Mycosphaerellaceae</taxon>
        <taxon>Pseudocercospora</taxon>
    </lineage>
</organism>
<comment type="similarity">
    <text evidence="1">Belongs to the short-chain dehydrogenases/reductases (SDR) family.</text>
</comment>
<name>A0A139IGV4_9PEZI</name>
<dbReference type="GO" id="GO:0050664">
    <property type="term" value="F:oxidoreductase activity, acting on NAD(P)H, oxygen as acceptor"/>
    <property type="evidence" value="ECO:0007669"/>
    <property type="project" value="TreeGrafter"/>
</dbReference>
<dbReference type="OrthoDB" id="5877963at2759"/>
<dbReference type="Gene3D" id="3.40.50.720">
    <property type="entry name" value="NAD(P)-binding Rossmann-like Domain"/>
    <property type="match status" value="1"/>
</dbReference>